<evidence type="ECO:0000256" key="1">
    <source>
        <dbReference type="ARBA" id="ARBA00004123"/>
    </source>
</evidence>
<evidence type="ECO:0000313" key="8">
    <source>
        <dbReference type="EMBL" id="KYQ92368.1"/>
    </source>
</evidence>
<dbReference type="AlphaFoldDB" id="A0A151ZEI5"/>
<accession>A0A151ZEI5</accession>
<evidence type="ECO:0000256" key="3">
    <source>
        <dbReference type="ARBA" id="ARBA00023242"/>
    </source>
</evidence>
<dbReference type="EMBL" id="LODT01000029">
    <property type="protein sequence ID" value="KYQ92368.1"/>
    <property type="molecule type" value="Genomic_DNA"/>
</dbReference>
<feature type="compositionally biased region" description="Basic and acidic residues" evidence="4">
    <location>
        <begin position="1"/>
        <end position="10"/>
    </location>
</feature>
<feature type="domain" description="Pop1 N-terminal" evidence="5">
    <location>
        <begin position="130"/>
        <end position="196"/>
    </location>
</feature>
<keyword evidence="3" id="KW-0539">Nucleus</keyword>
<feature type="region of interest" description="Disordered" evidence="4">
    <location>
        <begin position="589"/>
        <end position="608"/>
    </location>
</feature>
<evidence type="ECO:0000256" key="4">
    <source>
        <dbReference type="SAM" id="MobiDB-lite"/>
    </source>
</evidence>
<feature type="compositionally biased region" description="Low complexity" evidence="4">
    <location>
        <begin position="11"/>
        <end position="25"/>
    </location>
</feature>
<organism evidence="8 9">
    <name type="scientific">Tieghemostelium lacteum</name>
    <name type="common">Slime mold</name>
    <name type="synonym">Dictyostelium lacteum</name>
    <dbReference type="NCBI Taxonomy" id="361077"/>
    <lineage>
        <taxon>Eukaryota</taxon>
        <taxon>Amoebozoa</taxon>
        <taxon>Evosea</taxon>
        <taxon>Eumycetozoa</taxon>
        <taxon>Dictyostelia</taxon>
        <taxon>Dictyosteliales</taxon>
        <taxon>Raperosteliaceae</taxon>
        <taxon>Tieghemostelium</taxon>
    </lineage>
</organism>
<dbReference type="FunCoup" id="A0A151ZEI5">
    <property type="interactions" value="599"/>
</dbReference>
<evidence type="ECO:0000259" key="6">
    <source>
        <dbReference type="Pfam" id="PF08170"/>
    </source>
</evidence>
<gene>
    <name evidence="8" type="ORF">DLAC_06334</name>
</gene>
<evidence type="ECO:0000256" key="2">
    <source>
        <dbReference type="ARBA" id="ARBA00022694"/>
    </source>
</evidence>
<dbReference type="PANTHER" id="PTHR22731">
    <property type="entry name" value="RIBONUCLEASES P/MRP PROTEIN SUBUNIT POP1"/>
    <property type="match status" value="1"/>
</dbReference>
<sequence>MSSPKNDKSTSKSTTTTTTTPTTTPVGNEKKKNFVVPRKIDINSFITARKIEISKFMRDFKVKKCNSRAFQSLPRYLRRRTMSHNIYRLPIYLRKRAQREIEKSEKQSMAQAEKRNVRKSRRRPAYLLRDYNRRQKQFKWLETHIWHAKRMKMINLWNYRVAQSISGKGVRATYRASSHYSTLYDASYHICIEITGLQNSIIQLFKLISPPLSSSETTIASRIYINGCREGSVNIYYPNRFPFHFICPSRFLWKQENSGALNLDSHQRMLWLWVHPSVVDQVMYILELESIRLSVTIKSLQDHLLRFELTGSKSHQILNNVLKPLKSSNATSTNNNNNSQLTSEQVWNVLGQLRTSSTLVTGTVLSLDTYDPRLICKVSEEISLQVGSVSTPPYMKNQDNTPSNLSMNDIIVNWNKICSQVAVSKLWSENERKLMKSNIQTNHSCNQQRKTTNLPTRESCKYSSPTVMLIQRDGALTRGYGSGWDIIIPSGWGMQFWLGLIYSGCWAIGLFDRDRSLLEQGLPSFPRDYPDTLVSRDYYETLNKDLIEKYKRTPPAKKTNYLLNGIYFPFEPCWNWILNLPLNQSISFDDNQTTTNTTKKSDKNEEEDEVEQQLKKKKHKNLLGDSKETNFKSQNYFVYRGNMALMLVSSSLEQNVKPNERGLVRVSIKMMNGGKPLPNSVIYQPLNKDVEILKSIKYQKNFRSREIELPKKMPTNPIDFYNQQERKPIGFVVNGEQSLARGVGSGIGYCSAIQFTELHKNAIEKSYSPSGFAYIQNPKSKLLDPVILTIQP</sequence>
<dbReference type="Pfam" id="PF08170">
    <property type="entry name" value="POPLD"/>
    <property type="match status" value="1"/>
</dbReference>
<reference evidence="8 9" key="1">
    <citation type="submission" date="2015-12" db="EMBL/GenBank/DDBJ databases">
        <title>Dictyostelia acquired genes for synthesis and detection of signals that induce cell-type specialization by lateral gene transfer from prokaryotes.</title>
        <authorList>
            <person name="Gloeckner G."/>
            <person name="Schaap P."/>
        </authorList>
    </citation>
    <scope>NUCLEOTIDE SEQUENCE [LARGE SCALE GENOMIC DNA]</scope>
    <source>
        <strain evidence="8 9">TK</strain>
    </source>
</reference>
<dbReference type="Proteomes" id="UP000076078">
    <property type="component" value="Unassembled WGS sequence"/>
</dbReference>
<comment type="caution">
    <text evidence="8">The sequence shown here is derived from an EMBL/GenBank/DDBJ whole genome shotgun (WGS) entry which is preliminary data.</text>
</comment>
<dbReference type="Pfam" id="PF22770">
    <property type="entry name" value="POP1_C"/>
    <property type="match status" value="1"/>
</dbReference>
<dbReference type="SUPFAM" id="SSF103025">
    <property type="entry name" value="Folate-binding domain"/>
    <property type="match status" value="1"/>
</dbReference>
<dbReference type="InterPro" id="IPR039182">
    <property type="entry name" value="Pop1"/>
</dbReference>
<protein>
    <submittedName>
        <fullName evidence="8">RNase P protein subunit</fullName>
    </submittedName>
</protein>
<proteinExistence type="predicted"/>
<dbReference type="PANTHER" id="PTHR22731:SF3">
    <property type="entry name" value="RIBONUCLEASES P_MRP PROTEIN SUBUNIT POP1"/>
    <property type="match status" value="1"/>
</dbReference>
<dbReference type="InterPro" id="IPR055079">
    <property type="entry name" value="POP1_C"/>
</dbReference>
<dbReference type="OMA" id="RRTMSHN"/>
<dbReference type="InterPro" id="IPR012590">
    <property type="entry name" value="POPLD_dom"/>
</dbReference>
<dbReference type="GO" id="GO:0000172">
    <property type="term" value="C:ribonuclease MRP complex"/>
    <property type="evidence" value="ECO:0007669"/>
    <property type="project" value="InterPro"/>
</dbReference>
<keyword evidence="9" id="KW-1185">Reference proteome</keyword>
<evidence type="ECO:0000259" key="5">
    <source>
        <dbReference type="Pfam" id="PF06978"/>
    </source>
</evidence>
<name>A0A151ZEI5_TIELA</name>
<dbReference type="InParanoid" id="A0A151ZEI5"/>
<dbReference type="InterPro" id="IPR009723">
    <property type="entry name" value="Pop1_N"/>
</dbReference>
<dbReference type="GO" id="GO:0005655">
    <property type="term" value="C:nucleolar ribonuclease P complex"/>
    <property type="evidence" value="ECO:0007669"/>
    <property type="project" value="InterPro"/>
</dbReference>
<keyword evidence="2" id="KW-0819">tRNA processing</keyword>
<feature type="domain" description="POPLD" evidence="6">
    <location>
        <begin position="483"/>
        <end position="574"/>
    </location>
</feature>
<dbReference type="STRING" id="361077.A0A151ZEI5"/>
<comment type="subcellular location">
    <subcellularLocation>
        <location evidence="1">Nucleus</location>
    </subcellularLocation>
</comment>
<evidence type="ECO:0000313" key="9">
    <source>
        <dbReference type="Proteomes" id="UP000076078"/>
    </source>
</evidence>
<feature type="domain" description="Pop1 N-terminal" evidence="5">
    <location>
        <begin position="45"/>
        <end position="121"/>
    </location>
</feature>
<evidence type="ECO:0000259" key="7">
    <source>
        <dbReference type="Pfam" id="PF22770"/>
    </source>
</evidence>
<feature type="region of interest" description="Disordered" evidence="4">
    <location>
        <begin position="1"/>
        <end position="30"/>
    </location>
</feature>
<dbReference type="GO" id="GO:0001682">
    <property type="term" value="P:tRNA 5'-leader removal"/>
    <property type="evidence" value="ECO:0007669"/>
    <property type="project" value="InterPro"/>
</dbReference>
<feature type="domain" description="POP1 C-terminal" evidence="7">
    <location>
        <begin position="714"/>
        <end position="789"/>
    </location>
</feature>
<dbReference type="OrthoDB" id="442863at2759"/>
<dbReference type="Pfam" id="PF06978">
    <property type="entry name" value="POP1_N"/>
    <property type="match status" value="2"/>
</dbReference>